<evidence type="ECO:0008006" key="3">
    <source>
        <dbReference type="Google" id="ProtNLM"/>
    </source>
</evidence>
<dbReference type="InterPro" id="IPR011990">
    <property type="entry name" value="TPR-like_helical_dom_sf"/>
</dbReference>
<gene>
    <name evidence="1" type="ORF">ASU35_10000</name>
</gene>
<sequence>MSKYDSMMKCAKARNLVNDKKFGEALGAIDDVPLEQVKVIADLNLIADVFIKNEKFDRALEVYQFLYGRVQTRRILYQLIYLSVKCGQIKEAEEYYREYIALPAQSSDRLILKYFLDKGRGAERRQLIEDLKELKKEDYIEEWAYELAKLYHKEGMEEECINECSDIIMWFGEGRIVEKAMLLKLHYMDGLDISSPKAIEETRNLAADLKLAAAIAAENDKKRADLYERDEEIPEELSEEEAVFELQQTVAGPEPPIEVEGSDKRTKMLKLLDEISGNGKLPHFALIGEDEEKITDFAKTISKGLAAKQVTKAAKLARINSSRLNEINLSDKLSQLKDGCLLVSDAGKLSINSLQSLNQMMRKRENGIVVILADEEDGLESVLRRNRKLQSMIEFEIRV</sequence>
<evidence type="ECO:0000313" key="1">
    <source>
        <dbReference type="EMBL" id="KSV59243.1"/>
    </source>
</evidence>
<name>A0A0V8QF65_9FIRM</name>
<comment type="caution">
    <text evidence="1">The sequence shown here is derived from an EMBL/GenBank/DDBJ whole genome shotgun (WGS) entry which is preliminary data.</text>
</comment>
<dbReference type="EMBL" id="LNAM01000150">
    <property type="protein sequence ID" value="KSV59243.1"/>
    <property type="molecule type" value="Genomic_DNA"/>
</dbReference>
<reference evidence="1 2" key="1">
    <citation type="submission" date="2015-11" db="EMBL/GenBank/DDBJ databases">
        <title>Butyribacter intestini gen. nov., sp. nov., a butyric acid-producing bacterium of the family Lachnospiraceae isolated from the human faeces.</title>
        <authorList>
            <person name="Zou Y."/>
            <person name="Xue W."/>
            <person name="Luo G."/>
            <person name="Lv M."/>
        </authorList>
    </citation>
    <scope>NUCLEOTIDE SEQUENCE [LARGE SCALE GENOMIC DNA]</scope>
    <source>
        <strain evidence="1 2">ACET-33324</strain>
    </source>
</reference>
<dbReference type="AlphaFoldDB" id="A0A0V8QF65"/>
<dbReference type="Gene3D" id="1.25.40.10">
    <property type="entry name" value="Tetratricopeptide repeat domain"/>
    <property type="match status" value="1"/>
</dbReference>
<protein>
    <recommendedName>
        <fullName evidence="3">Tetratricopeptide repeat protein</fullName>
    </recommendedName>
</protein>
<dbReference type="RefSeq" id="WP_058352550.1">
    <property type="nucleotide sequence ID" value="NZ_CABMMD010000150.1"/>
</dbReference>
<proteinExistence type="predicted"/>
<evidence type="ECO:0000313" key="2">
    <source>
        <dbReference type="Proteomes" id="UP000054874"/>
    </source>
</evidence>
<dbReference type="OrthoDB" id="9760891at2"/>
<keyword evidence="2" id="KW-1185">Reference proteome</keyword>
<dbReference type="Proteomes" id="UP000054874">
    <property type="component" value="Unassembled WGS sequence"/>
</dbReference>
<dbReference type="SUPFAM" id="SSF48452">
    <property type="entry name" value="TPR-like"/>
    <property type="match status" value="1"/>
</dbReference>
<dbReference type="STRING" id="290052.ASU35_10000"/>
<organism evidence="1 2">
    <name type="scientific">Acetivibrio ethanolgignens</name>
    <dbReference type="NCBI Taxonomy" id="290052"/>
    <lineage>
        <taxon>Bacteria</taxon>
        <taxon>Bacillati</taxon>
        <taxon>Bacillota</taxon>
        <taxon>Clostridia</taxon>
        <taxon>Eubacteriales</taxon>
        <taxon>Oscillospiraceae</taxon>
        <taxon>Acetivibrio</taxon>
    </lineage>
</organism>
<accession>A0A0V8QF65</accession>